<protein>
    <submittedName>
        <fullName evidence="2">Uncharacterized protein</fullName>
    </submittedName>
</protein>
<organism evidence="2 3">
    <name type="scientific">Klebsiella michiganensis</name>
    <dbReference type="NCBI Taxonomy" id="1134687"/>
    <lineage>
        <taxon>Bacteria</taxon>
        <taxon>Pseudomonadati</taxon>
        <taxon>Pseudomonadota</taxon>
        <taxon>Gammaproteobacteria</taxon>
        <taxon>Enterobacterales</taxon>
        <taxon>Enterobacteriaceae</taxon>
        <taxon>Klebsiella/Raoultella group</taxon>
        <taxon>Klebsiella</taxon>
    </lineage>
</organism>
<proteinExistence type="predicted"/>
<evidence type="ECO:0000313" key="2">
    <source>
        <dbReference type="EMBL" id="STW79549.1"/>
    </source>
</evidence>
<name>A0A7H4PMC6_9ENTR</name>
<reference evidence="2 3" key="1">
    <citation type="submission" date="2018-06" db="EMBL/GenBank/DDBJ databases">
        <authorList>
            <consortium name="Pathogen Informatics"/>
            <person name="Doyle S."/>
        </authorList>
    </citation>
    <scope>NUCLEOTIDE SEQUENCE [LARGE SCALE GENOMIC DNA]</scope>
    <source>
        <strain evidence="2 3">NCTC11685</strain>
    </source>
</reference>
<dbReference type="Proteomes" id="UP000254863">
    <property type="component" value="Unassembled WGS sequence"/>
</dbReference>
<evidence type="ECO:0000313" key="3">
    <source>
        <dbReference type="Proteomes" id="UP000254863"/>
    </source>
</evidence>
<accession>A0A7H4PMC6</accession>
<comment type="caution">
    <text evidence="2">The sequence shown here is derived from an EMBL/GenBank/DDBJ whole genome shotgun (WGS) entry which is preliminary data.</text>
</comment>
<feature type="region of interest" description="Disordered" evidence="1">
    <location>
        <begin position="1"/>
        <end position="22"/>
    </location>
</feature>
<gene>
    <name evidence="2" type="ORF">NCTC11685_06880</name>
</gene>
<sequence length="94" mass="10614">MLRGKKPCHQPQQGAFSGAGITHDRQPIAGLQDEINGIEYRTLRVVMKAHLLERQPRNRFTAERSKLGRSWLMAVNRPCARVSITCSCDLRITA</sequence>
<evidence type="ECO:0000256" key="1">
    <source>
        <dbReference type="SAM" id="MobiDB-lite"/>
    </source>
</evidence>
<dbReference type="EMBL" id="UGMS01000004">
    <property type="protein sequence ID" value="STW79549.1"/>
    <property type="molecule type" value="Genomic_DNA"/>
</dbReference>
<dbReference type="AlphaFoldDB" id="A0A7H4PMC6"/>